<proteinExistence type="predicted"/>
<protein>
    <submittedName>
        <fullName evidence="3">Disease resistance protein At3g14460</fullName>
    </submittedName>
</protein>
<dbReference type="GO" id="GO:0006952">
    <property type="term" value="P:defense response"/>
    <property type="evidence" value="ECO:0007669"/>
    <property type="project" value="UniProtKB-KW"/>
</dbReference>
<dbReference type="Gene3D" id="3.80.10.10">
    <property type="entry name" value="Ribonuclease Inhibitor"/>
    <property type="match status" value="3"/>
</dbReference>
<evidence type="ECO:0000313" key="2">
    <source>
        <dbReference type="Proteomes" id="UP000515211"/>
    </source>
</evidence>
<evidence type="ECO:0000313" key="3">
    <source>
        <dbReference type="RefSeq" id="XP_052113719.1"/>
    </source>
</evidence>
<keyword evidence="1" id="KW-0611">Plant defense</keyword>
<keyword evidence="2" id="KW-1185">Reference proteome</keyword>
<dbReference type="SUPFAM" id="SSF52058">
    <property type="entry name" value="L domain-like"/>
    <property type="match status" value="2"/>
</dbReference>
<dbReference type="KEGG" id="adu:127744909"/>
<gene>
    <name evidence="3" type="primary">LOC127744909</name>
</gene>
<dbReference type="AlphaFoldDB" id="A0A9C6WPV8"/>
<dbReference type="PANTHER" id="PTHR36766">
    <property type="entry name" value="PLANT BROAD-SPECTRUM MILDEW RESISTANCE PROTEIN RPW8"/>
    <property type="match status" value="1"/>
</dbReference>
<sequence length="615" mass="69281">MSEAPHTALQRLKIIECSKLVSFAGEGRAAPNLTHLEISWCRNLESVSMSEAPHAALQRISIYECLELVSFAGEGLAAPVVELETKFWEIEGHDDSFVMHDLLHDLAIYLARGFYCNLEDLEEEEIMIQTRHLCGILRYCSLKLYNSRSKVESLRTLLLFNDQIWYHEFNIETAICDILSKCKYLRALSFHKLNVLPNSIGELIHLRYLNLSGTSIEALPESLCNLETCLQEMPRGISKLKGYNGTIFPNWVADSSYQNMTIVGFDQLKSVGMEFYKNKGHHSSLCITPFPSLETLAFVDMASWEEWHLPDSKTFPQLRKLEIRDCPMLKGEMRNQEDRDGRSLDMQLDRDTLSIKGCKSEFKIKISGCSSQEFPEQQQQHKYDLVELQIENSCDSLTSFSLDAFPNLKILKIQQCKNLKSVSVGFISALQCLTMVGCPELVSFAGEGLDAPNLTHLKVTDCVKLEAFRSHMNSLLPCLESLDIKGCSNLCRLPEGGLPPNLNQLLVGNCKKQVRGLSGMGNFHTLTHLTIYGGFEGPKSYPEKGSLPHLPSLTTLHLYCFPNMKTLECNQLLPLTSLKHLLLSYCSNLRNMAGEKLSSSLSSFQIHIRGLLGEH</sequence>
<dbReference type="PANTHER" id="PTHR36766:SF70">
    <property type="entry name" value="DISEASE RESISTANCE PROTEIN RGA4"/>
    <property type="match status" value="1"/>
</dbReference>
<reference evidence="2" key="1">
    <citation type="journal article" date="2016" name="Nat. Genet.">
        <title>The genome sequences of Arachis duranensis and Arachis ipaensis, the diploid ancestors of cultivated peanut.</title>
        <authorList>
            <person name="Bertioli D.J."/>
            <person name="Cannon S.B."/>
            <person name="Froenicke L."/>
            <person name="Huang G."/>
            <person name="Farmer A.D."/>
            <person name="Cannon E.K."/>
            <person name="Liu X."/>
            <person name="Gao D."/>
            <person name="Clevenger J."/>
            <person name="Dash S."/>
            <person name="Ren L."/>
            <person name="Moretzsohn M.C."/>
            <person name="Shirasawa K."/>
            <person name="Huang W."/>
            <person name="Vidigal B."/>
            <person name="Abernathy B."/>
            <person name="Chu Y."/>
            <person name="Niederhuth C.E."/>
            <person name="Umale P."/>
            <person name="Araujo A.C."/>
            <person name="Kozik A."/>
            <person name="Kim K.D."/>
            <person name="Burow M.D."/>
            <person name="Varshney R.K."/>
            <person name="Wang X."/>
            <person name="Zhang X."/>
            <person name="Barkley N."/>
            <person name="Guimaraes P.M."/>
            <person name="Isobe S."/>
            <person name="Guo B."/>
            <person name="Liao B."/>
            <person name="Stalker H.T."/>
            <person name="Schmitz R.J."/>
            <person name="Scheffler B.E."/>
            <person name="Leal-Bertioli S.C."/>
            <person name="Xun X."/>
            <person name="Jackson S.A."/>
            <person name="Michelmore R."/>
            <person name="Ozias-Akins P."/>
        </authorList>
    </citation>
    <scope>NUCLEOTIDE SEQUENCE [LARGE SCALE GENOMIC DNA]</scope>
    <source>
        <strain evidence="2">cv. V14167</strain>
    </source>
</reference>
<evidence type="ECO:0000256" key="1">
    <source>
        <dbReference type="ARBA" id="ARBA00022821"/>
    </source>
</evidence>
<dbReference type="Proteomes" id="UP000515211">
    <property type="component" value="Chromosome 2"/>
</dbReference>
<organism evidence="2 3">
    <name type="scientific">Arachis duranensis</name>
    <name type="common">Wild peanut</name>
    <dbReference type="NCBI Taxonomy" id="130453"/>
    <lineage>
        <taxon>Eukaryota</taxon>
        <taxon>Viridiplantae</taxon>
        <taxon>Streptophyta</taxon>
        <taxon>Embryophyta</taxon>
        <taxon>Tracheophyta</taxon>
        <taxon>Spermatophyta</taxon>
        <taxon>Magnoliopsida</taxon>
        <taxon>eudicotyledons</taxon>
        <taxon>Gunneridae</taxon>
        <taxon>Pentapetalae</taxon>
        <taxon>rosids</taxon>
        <taxon>fabids</taxon>
        <taxon>Fabales</taxon>
        <taxon>Fabaceae</taxon>
        <taxon>Papilionoideae</taxon>
        <taxon>50 kb inversion clade</taxon>
        <taxon>dalbergioids sensu lato</taxon>
        <taxon>Dalbergieae</taxon>
        <taxon>Pterocarpus clade</taxon>
        <taxon>Arachis</taxon>
    </lineage>
</organism>
<accession>A0A9C6WPV8</accession>
<dbReference type="RefSeq" id="XP_052113719.1">
    <property type="nucleotide sequence ID" value="XM_052257759.1"/>
</dbReference>
<reference evidence="3" key="2">
    <citation type="submission" date="2025-08" db="UniProtKB">
        <authorList>
            <consortium name="RefSeq"/>
        </authorList>
    </citation>
    <scope>IDENTIFICATION</scope>
    <source>
        <tissue evidence="3">Whole plant</tissue>
    </source>
</reference>
<dbReference type="InterPro" id="IPR032675">
    <property type="entry name" value="LRR_dom_sf"/>
</dbReference>
<name>A0A9C6WPV8_ARADU</name>
<dbReference type="GeneID" id="127744909"/>